<protein>
    <recommendedName>
        <fullName evidence="1">DUSP domain-containing protein</fullName>
    </recommendedName>
</protein>
<organism evidence="2">
    <name type="scientific">Euplotes harpa</name>
    <dbReference type="NCBI Taxonomy" id="151035"/>
    <lineage>
        <taxon>Eukaryota</taxon>
        <taxon>Sar</taxon>
        <taxon>Alveolata</taxon>
        <taxon>Ciliophora</taxon>
        <taxon>Intramacronucleata</taxon>
        <taxon>Spirotrichea</taxon>
        <taxon>Hypotrichia</taxon>
        <taxon>Euplotida</taxon>
        <taxon>Euplotidae</taxon>
        <taxon>Euplotes</taxon>
    </lineage>
</organism>
<gene>
    <name evidence="2" type="ORF">EHAR0213_LOCUS14203</name>
</gene>
<dbReference type="GO" id="GO:0004843">
    <property type="term" value="F:cysteine-type deubiquitinase activity"/>
    <property type="evidence" value="ECO:0007669"/>
    <property type="project" value="InterPro"/>
</dbReference>
<dbReference type="SMART" id="SM00695">
    <property type="entry name" value="DUSP"/>
    <property type="match status" value="1"/>
</dbReference>
<dbReference type="SUPFAM" id="SSF143791">
    <property type="entry name" value="DUSP-like"/>
    <property type="match status" value="1"/>
</dbReference>
<feature type="domain" description="DUSP" evidence="1">
    <location>
        <begin position="15"/>
        <end position="148"/>
    </location>
</feature>
<dbReference type="InterPro" id="IPR035927">
    <property type="entry name" value="DUSP-like_sf"/>
</dbReference>
<dbReference type="InterPro" id="IPR006615">
    <property type="entry name" value="Pept_C19_DUSP"/>
</dbReference>
<dbReference type="PROSITE" id="PS51283">
    <property type="entry name" value="DUSP"/>
    <property type="match status" value="1"/>
</dbReference>
<reference evidence="2" key="1">
    <citation type="submission" date="2021-01" db="EMBL/GenBank/DDBJ databases">
        <authorList>
            <person name="Corre E."/>
            <person name="Pelletier E."/>
            <person name="Niang G."/>
            <person name="Scheremetjew M."/>
            <person name="Finn R."/>
            <person name="Kale V."/>
            <person name="Holt S."/>
            <person name="Cochrane G."/>
            <person name="Meng A."/>
            <person name="Brown T."/>
            <person name="Cohen L."/>
        </authorList>
    </citation>
    <scope>NUCLEOTIDE SEQUENCE</scope>
    <source>
        <strain evidence="2">FSP1.4</strain>
    </source>
</reference>
<dbReference type="AlphaFoldDB" id="A0A7S3NFJ6"/>
<evidence type="ECO:0000259" key="1">
    <source>
        <dbReference type="PROSITE" id="PS51283"/>
    </source>
</evidence>
<evidence type="ECO:0000313" key="2">
    <source>
        <dbReference type="EMBL" id="CAE0355286.1"/>
    </source>
</evidence>
<name>A0A7S3NFJ6_9SPIT</name>
<accession>A0A7S3NFJ6</accession>
<dbReference type="EMBL" id="HBII01034242">
    <property type="protein sequence ID" value="CAE0355286.1"/>
    <property type="molecule type" value="Transcribed_RNA"/>
</dbReference>
<dbReference type="Gene3D" id="3.30.2230.10">
    <property type="entry name" value="DUSP-like"/>
    <property type="match status" value="1"/>
</dbReference>
<dbReference type="Pfam" id="PF06337">
    <property type="entry name" value="DUSP"/>
    <property type="match status" value="1"/>
</dbReference>
<proteinExistence type="predicted"/>
<sequence>MSKSRVKSYKRLKTVSKEEQKQEIERMWKLQESRIDVEENSTWYVISAEWFNQWKQWTGFNTPAPETFVDESTKESLMTSESAETGEVQEPGRIDSYDILEADEIMLFSEYNLKDNLNEGEDYVIVNPEIWEYLSSIYDGNAIARTAIRNIDSKEDNEEAKCIIEVNLVKLYLFEVPRENKQDYYEVMLASRNWDMDHIK</sequence>